<dbReference type="RefSeq" id="WP_378994307.1">
    <property type="nucleotide sequence ID" value="NZ_JBHSMT010000005.1"/>
</dbReference>
<dbReference type="InterPro" id="IPR017937">
    <property type="entry name" value="Thioredoxin_CS"/>
</dbReference>
<keyword evidence="5" id="KW-1185">Reference proteome</keyword>
<reference evidence="5" key="1">
    <citation type="journal article" date="2019" name="Int. J. Syst. Evol. Microbiol.">
        <title>The Global Catalogue of Microorganisms (GCM) 10K type strain sequencing project: providing services to taxonomists for standard genome sequencing and annotation.</title>
        <authorList>
            <consortium name="The Broad Institute Genomics Platform"/>
            <consortium name="The Broad Institute Genome Sequencing Center for Infectious Disease"/>
            <person name="Wu L."/>
            <person name="Ma J."/>
        </authorList>
    </citation>
    <scope>NUCLEOTIDE SEQUENCE [LARGE SCALE GENOMIC DNA]</scope>
    <source>
        <strain evidence="5">JCM 17066</strain>
    </source>
</reference>
<dbReference type="Pfam" id="PF00578">
    <property type="entry name" value="AhpC-TSA"/>
    <property type="match status" value="1"/>
</dbReference>
<dbReference type="InterPro" id="IPR036249">
    <property type="entry name" value="Thioredoxin-like_sf"/>
</dbReference>
<protein>
    <submittedName>
        <fullName evidence="4">TlpA disulfide reductase family protein</fullName>
    </submittedName>
</protein>
<dbReference type="PROSITE" id="PS00194">
    <property type="entry name" value="THIOREDOXIN_1"/>
    <property type="match status" value="1"/>
</dbReference>
<dbReference type="Gene3D" id="3.40.30.10">
    <property type="entry name" value="Glutaredoxin"/>
    <property type="match status" value="1"/>
</dbReference>
<dbReference type="PANTHER" id="PTHR42852:SF13">
    <property type="entry name" value="PROTEIN DIPZ"/>
    <property type="match status" value="1"/>
</dbReference>
<dbReference type="InterPro" id="IPR000866">
    <property type="entry name" value="AhpC/TSA"/>
</dbReference>
<keyword evidence="2" id="KW-0732">Signal</keyword>
<dbReference type="Proteomes" id="UP001596045">
    <property type="component" value="Unassembled WGS sequence"/>
</dbReference>
<dbReference type="PROSITE" id="PS51352">
    <property type="entry name" value="THIOREDOXIN_2"/>
    <property type="match status" value="1"/>
</dbReference>
<evidence type="ECO:0000259" key="3">
    <source>
        <dbReference type="PROSITE" id="PS51352"/>
    </source>
</evidence>
<keyword evidence="1" id="KW-0676">Redox-active center</keyword>
<dbReference type="SUPFAM" id="SSF52833">
    <property type="entry name" value="Thioredoxin-like"/>
    <property type="match status" value="1"/>
</dbReference>
<name>A0ABW0M4Z1_9BURK</name>
<dbReference type="InterPro" id="IPR050553">
    <property type="entry name" value="Thioredoxin_ResA/DsbE_sf"/>
</dbReference>
<dbReference type="PANTHER" id="PTHR42852">
    <property type="entry name" value="THIOL:DISULFIDE INTERCHANGE PROTEIN DSBE"/>
    <property type="match status" value="1"/>
</dbReference>
<dbReference type="CDD" id="cd02966">
    <property type="entry name" value="TlpA_like_family"/>
    <property type="match status" value="1"/>
</dbReference>
<sequence>MRSKQSWPRLLLALCCVLFALPAVAMGVGQAAPGLTAKTLAGDAFNMQNELGQVVIVNFWASWCGPCREEMPAMETYYQQHKGEGLRIIAISMDDPADDHVVREVMTKYSYPAAFQRDANFKGFGRIWRMPMTFVIDRHGILRKDGSVGEPKIDLPLLDKLVTPLLKDKLP</sequence>
<evidence type="ECO:0000313" key="4">
    <source>
        <dbReference type="EMBL" id="MFC5472661.1"/>
    </source>
</evidence>
<accession>A0ABW0M4Z1</accession>
<feature type="domain" description="Thioredoxin" evidence="3">
    <location>
        <begin position="26"/>
        <end position="163"/>
    </location>
</feature>
<gene>
    <name evidence="4" type="ORF">ACFPM8_01690</name>
</gene>
<evidence type="ECO:0000313" key="5">
    <source>
        <dbReference type="Proteomes" id="UP001596045"/>
    </source>
</evidence>
<organism evidence="4 5">
    <name type="scientific">Paraherbaspirillum soli</name>
    <dbReference type="NCBI Taxonomy" id="631222"/>
    <lineage>
        <taxon>Bacteria</taxon>
        <taxon>Pseudomonadati</taxon>
        <taxon>Pseudomonadota</taxon>
        <taxon>Betaproteobacteria</taxon>
        <taxon>Burkholderiales</taxon>
        <taxon>Oxalobacteraceae</taxon>
        <taxon>Paraherbaspirillum</taxon>
    </lineage>
</organism>
<feature type="chain" id="PRO_5046989679" evidence="2">
    <location>
        <begin position="26"/>
        <end position="171"/>
    </location>
</feature>
<proteinExistence type="predicted"/>
<comment type="caution">
    <text evidence="4">The sequence shown here is derived from an EMBL/GenBank/DDBJ whole genome shotgun (WGS) entry which is preliminary data.</text>
</comment>
<dbReference type="InterPro" id="IPR013766">
    <property type="entry name" value="Thioredoxin_domain"/>
</dbReference>
<evidence type="ECO:0000256" key="1">
    <source>
        <dbReference type="ARBA" id="ARBA00023284"/>
    </source>
</evidence>
<dbReference type="EMBL" id="JBHSMT010000005">
    <property type="protein sequence ID" value="MFC5472661.1"/>
    <property type="molecule type" value="Genomic_DNA"/>
</dbReference>
<feature type="signal peptide" evidence="2">
    <location>
        <begin position="1"/>
        <end position="25"/>
    </location>
</feature>
<evidence type="ECO:0000256" key="2">
    <source>
        <dbReference type="SAM" id="SignalP"/>
    </source>
</evidence>